<evidence type="ECO:0000313" key="4">
    <source>
        <dbReference type="Proteomes" id="UP000837857"/>
    </source>
</evidence>
<dbReference type="EMBL" id="OW152838">
    <property type="protein sequence ID" value="CAH2058976.1"/>
    <property type="molecule type" value="Genomic_DNA"/>
</dbReference>
<dbReference type="PANTHER" id="PTHR12276">
    <property type="entry name" value="EPSIN/ENT-RELATED"/>
    <property type="match status" value="1"/>
</dbReference>
<accession>A0ABN8IMX4</accession>
<feature type="compositionally biased region" description="Gly residues" evidence="1">
    <location>
        <begin position="168"/>
        <end position="187"/>
    </location>
</feature>
<dbReference type="InterPro" id="IPR008942">
    <property type="entry name" value="ENTH_VHS"/>
</dbReference>
<evidence type="ECO:0000256" key="1">
    <source>
        <dbReference type="SAM" id="MobiDB-lite"/>
    </source>
</evidence>
<feature type="compositionally biased region" description="Low complexity" evidence="1">
    <location>
        <begin position="278"/>
        <end position="291"/>
    </location>
</feature>
<dbReference type="Gene3D" id="1.25.40.720">
    <property type="entry name" value="Telomere length regulation protein 2, C-terminal domain"/>
    <property type="match status" value="1"/>
</dbReference>
<dbReference type="InterPro" id="IPR038528">
    <property type="entry name" value="TEL2_C_sf"/>
</dbReference>
<keyword evidence="4" id="KW-1185">Reference proteome</keyword>
<evidence type="ECO:0000313" key="3">
    <source>
        <dbReference type="EMBL" id="CAH2058976.1"/>
    </source>
</evidence>
<gene>
    <name evidence="3" type="ORF">IPOD504_LOCUS10660</name>
</gene>
<dbReference type="InterPro" id="IPR019337">
    <property type="entry name" value="Telomere_length_regulation_dom"/>
</dbReference>
<dbReference type="SMART" id="SM00273">
    <property type="entry name" value="ENTH"/>
    <property type="match status" value="1"/>
</dbReference>
<feature type="compositionally biased region" description="Basic and acidic residues" evidence="1">
    <location>
        <begin position="217"/>
        <end position="240"/>
    </location>
</feature>
<feature type="region of interest" description="Disordered" evidence="1">
    <location>
        <begin position="167"/>
        <end position="319"/>
    </location>
</feature>
<dbReference type="Pfam" id="PF01417">
    <property type="entry name" value="ENTH"/>
    <property type="match status" value="1"/>
</dbReference>
<dbReference type="Proteomes" id="UP000837857">
    <property type="component" value="Chromosome 26"/>
</dbReference>
<reference evidence="3" key="1">
    <citation type="submission" date="2022-03" db="EMBL/GenBank/DDBJ databases">
        <authorList>
            <person name="Martin H S."/>
        </authorList>
    </citation>
    <scope>NUCLEOTIDE SEQUENCE</scope>
</reference>
<dbReference type="Gene3D" id="1.25.40.90">
    <property type="match status" value="1"/>
</dbReference>
<dbReference type="InterPro" id="IPR013809">
    <property type="entry name" value="ENTH"/>
</dbReference>
<dbReference type="PANTHER" id="PTHR12276:SF45">
    <property type="entry name" value="CLATHRIN INTERACTOR 1"/>
    <property type="match status" value="1"/>
</dbReference>
<feature type="region of interest" description="Disordered" evidence="1">
    <location>
        <begin position="340"/>
        <end position="385"/>
    </location>
</feature>
<feature type="non-terminal residue" evidence="3">
    <location>
        <position position="1344"/>
    </location>
</feature>
<dbReference type="Pfam" id="PF10193">
    <property type="entry name" value="Telomere_reg-2"/>
    <property type="match status" value="1"/>
</dbReference>
<organism evidence="3 4">
    <name type="scientific">Iphiclides podalirius</name>
    <name type="common">scarce swallowtail</name>
    <dbReference type="NCBI Taxonomy" id="110791"/>
    <lineage>
        <taxon>Eukaryota</taxon>
        <taxon>Metazoa</taxon>
        <taxon>Ecdysozoa</taxon>
        <taxon>Arthropoda</taxon>
        <taxon>Hexapoda</taxon>
        <taxon>Insecta</taxon>
        <taxon>Pterygota</taxon>
        <taxon>Neoptera</taxon>
        <taxon>Endopterygota</taxon>
        <taxon>Lepidoptera</taxon>
        <taxon>Glossata</taxon>
        <taxon>Ditrysia</taxon>
        <taxon>Papilionoidea</taxon>
        <taxon>Papilionidae</taxon>
        <taxon>Papilioninae</taxon>
        <taxon>Iphiclides</taxon>
    </lineage>
</organism>
<proteinExistence type="predicted"/>
<feature type="compositionally biased region" description="Low complexity" evidence="1">
    <location>
        <begin position="340"/>
        <end position="362"/>
    </location>
</feature>
<dbReference type="SUPFAM" id="SSF48464">
    <property type="entry name" value="ENTH/VHS domain"/>
    <property type="match status" value="1"/>
</dbReference>
<protein>
    <recommendedName>
        <fullName evidence="2">ENTH domain-containing protein</fullName>
    </recommendedName>
</protein>
<feature type="compositionally biased region" description="Acidic residues" evidence="1">
    <location>
        <begin position="205"/>
        <end position="216"/>
    </location>
</feature>
<dbReference type="PROSITE" id="PS50942">
    <property type="entry name" value="ENTH"/>
    <property type="match status" value="1"/>
</dbReference>
<sequence>MWKVRELADKVTNVVMNYTEVEGKVREATSDEAWGPTGQQMQELALATFTYEHFPEVMSMLWRRMLHDNRSHWRRTYKCLLLLSYLVRNGSERVVTSAREHIYDLRSLENYTYVDDLGKDQGINVRHKVRELIDFIQDDEKLREERKKAKKNKDKYIGMSSEASVMGVRGGGGGGGGGGAGGGGGWGEYSDRAAPGWDDVKERNDDDEYEREDSDGEYGHRKPHKENVYRDAEVVERSPRGEAPASAPAPTPAKPLNISLRTPAKSKPNTPVKKIDLGAAASYGKAAPSAPESQNNNSNELLDDLFKTCPAPSSGSASLVLEDDFDPRAEEAQAEFGDFSQAFAPPGPSAPSAAAAPEGGFADFSSAFSAEPTPPPTNNNVVPPAAASNLDLLSDLSPPPIGTAQSGLSDLDALTGQFSATTLQPMSPGVGQGTAPTLSQRRLAAALEHLNVGLRPLGRIKSEAEAANVKTLLANVLQNLPGPITVHKLCHAEDAIMDEFLIDLHSRTLTALVRVCLPCWPLMRQQMVEVFTVEESFEVSNECLSALCGFLKEEPEPAVVAALASILLAYAKSDAAFVAVVGSCAVGAGGGEGGGAHFRQYVQLLATLPERVANRLATRTPRQFSHGRFAHILAFQIVRTLDFAAESSHRAGANYDLGPISHLVSKFVNVYNGTEAMSKLVDFLVAWPGADAKDRARFVKVRLVQTLMRRLNRQAIDNVALSLLKRCPIDYRQGEQAIRRVLGDSFDVNKDWSDVLGFRVPFCVKPDRYKETATVENLIYYLSTTKNNATVLSDLALKLAGAWSDIKAANVSSLDELMYTSQLLVLAVKYRTVLALSKRASWPLIELKKVLFKGVSKHLELLSPEHRAVGMATIEVVLKTVAKIDNANPKAAEQLSFDYEDMGPTCVEIHKILSDLTRRCLIDDTRRPNVPNSKVKKTNLTQLLDSIAYEVVDNASEPVHNTIVTCAVKSQEQTKAIVKTIISAKLDALDKSGADEVLDSDDDLQPYDMSNDVASASKKRPMYLRDLLDALNEAKDLDSFEAALAGAEQLVATHLALEDRSLAIDLLDLFVHLEEKYHVEDFDGLKFNAAVAVVCSQPAACAEHLCREIHTDVGRYSIATKIFMLDVLSEAASRIADLRPPPEQKKRDEVVITPEEELSAEEVVRRRLVSKTRYFHSRRQHPFARTRRNRFAAVADHFIYHLIGGFGRRQLTLSRHNLKQDVDNALLLKYLSVVGNLILASKNCPKCPSYCREALPMVLYLRYSSELKVQMCVISIVASMVLVLPESLMRSEFFGPLMEIRSWLVDRLVYFDERLGHVGANSDLALFAGQVLRLIENILTDDSE</sequence>
<dbReference type="CDD" id="cd16989">
    <property type="entry name" value="ENTH_EpsinR"/>
    <property type="match status" value="1"/>
</dbReference>
<name>A0ABN8IMX4_9NEOP</name>
<feature type="domain" description="ENTH" evidence="2">
    <location>
        <begin position="13"/>
        <end position="146"/>
    </location>
</feature>
<evidence type="ECO:0000259" key="2">
    <source>
        <dbReference type="PROSITE" id="PS50942"/>
    </source>
</evidence>